<evidence type="ECO:0000313" key="2">
    <source>
        <dbReference type="EMBL" id="MST99297.1"/>
    </source>
</evidence>
<dbReference type="PANTHER" id="PTHR33608:SF7">
    <property type="entry name" value="DUF58 DOMAIN-CONTAINING PROTEIN"/>
    <property type="match status" value="1"/>
</dbReference>
<name>A0A844G649_9BACT</name>
<evidence type="ECO:0000259" key="1">
    <source>
        <dbReference type="Pfam" id="PF01882"/>
    </source>
</evidence>
<proteinExistence type="predicted"/>
<gene>
    <name evidence="2" type="ORF">FYJ85_19920</name>
</gene>
<dbReference type="AlphaFoldDB" id="A0A844G649"/>
<dbReference type="PANTHER" id="PTHR33608">
    <property type="entry name" value="BLL2464 PROTEIN"/>
    <property type="match status" value="1"/>
</dbReference>
<dbReference type="Pfam" id="PF01882">
    <property type="entry name" value="DUF58"/>
    <property type="match status" value="2"/>
</dbReference>
<comment type="caution">
    <text evidence="2">The sequence shown here is derived from an EMBL/GenBank/DDBJ whole genome shotgun (WGS) entry which is preliminary data.</text>
</comment>
<evidence type="ECO:0000313" key="3">
    <source>
        <dbReference type="Proteomes" id="UP000435649"/>
    </source>
</evidence>
<reference evidence="2 3" key="1">
    <citation type="submission" date="2019-08" db="EMBL/GenBank/DDBJ databases">
        <title>In-depth cultivation of the pig gut microbiome towards novel bacterial diversity and tailored functional studies.</title>
        <authorList>
            <person name="Wylensek D."/>
            <person name="Hitch T.C.A."/>
            <person name="Clavel T."/>
        </authorList>
    </citation>
    <scope>NUCLEOTIDE SEQUENCE [LARGE SCALE GENOMIC DNA]</scope>
    <source>
        <strain evidence="2 3">BBE-744-WT-12</strain>
    </source>
</reference>
<organism evidence="2 3">
    <name type="scientific">Victivallis lenta</name>
    <dbReference type="NCBI Taxonomy" id="2606640"/>
    <lineage>
        <taxon>Bacteria</taxon>
        <taxon>Pseudomonadati</taxon>
        <taxon>Lentisphaerota</taxon>
        <taxon>Lentisphaeria</taxon>
        <taxon>Victivallales</taxon>
        <taxon>Victivallaceae</taxon>
        <taxon>Victivallis</taxon>
    </lineage>
</organism>
<feature type="domain" description="DUF58" evidence="1">
    <location>
        <begin position="168"/>
        <end position="250"/>
    </location>
</feature>
<dbReference type="Proteomes" id="UP000435649">
    <property type="component" value="Unassembled WGS sequence"/>
</dbReference>
<protein>
    <submittedName>
        <fullName evidence="2">DUF58 domain-containing protein</fullName>
    </submittedName>
</protein>
<accession>A0A844G649</accession>
<sequence>MMDRPQFRSVLASALARAGGLELATPRMTAGIDGRRTGRRSGNALEFSEYREYQAGDDLRQLDWGVFARSEQLMVKLYSEEVDPRCDIVLDDSASMATEEAKAAAALGLAGLLAQAAANAGFSLAVWHARETLEKEPFPYRPLEWSCGAFDGGASPGEAFGRFAGGFQSRGIRIVVTDLLWPEEPGRFLRRLADGAMRAVVIQLLTRDELDPAVSGTVSLTDAETGEERELAADDALLARYRQRLARHQELWSRAAGEYGVRLIRLTVEEFYPGWDLQQLFRCGVLK</sequence>
<dbReference type="EMBL" id="VUNS01000033">
    <property type="protein sequence ID" value="MST99297.1"/>
    <property type="molecule type" value="Genomic_DNA"/>
</dbReference>
<feature type="domain" description="DUF58" evidence="1">
    <location>
        <begin position="49"/>
        <end position="132"/>
    </location>
</feature>
<dbReference type="InterPro" id="IPR002881">
    <property type="entry name" value="DUF58"/>
</dbReference>
<keyword evidence="3" id="KW-1185">Reference proteome</keyword>